<dbReference type="AlphaFoldDB" id="A0AAV6U232"/>
<accession>A0AAV6U232</accession>
<dbReference type="Proteomes" id="UP000827092">
    <property type="component" value="Unassembled WGS sequence"/>
</dbReference>
<evidence type="ECO:0000313" key="1">
    <source>
        <dbReference type="EMBL" id="KAG8177639.1"/>
    </source>
</evidence>
<name>A0AAV6U232_9ARAC</name>
<protein>
    <submittedName>
        <fullName evidence="1">Uncharacterized protein</fullName>
    </submittedName>
</protein>
<feature type="non-terminal residue" evidence="1">
    <location>
        <position position="1"/>
    </location>
</feature>
<reference evidence="1 2" key="1">
    <citation type="journal article" date="2022" name="Nat. Ecol. Evol.">
        <title>A masculinizing supergene underlies an exaggerated male reproductive morph in a spider.</title>
        <authorList>
            <person name="Hendrickx F."/>
            <person name="De Corte Z."/>
            <person name="Sonet G."/>
            <person name="Van Belleghem S.M."/>
            <person name="Kostlbacher S."/>
            <person name="Vangestel C."/>
        </authorList>
    </citation>
    <scope>NUCLEOTIDE SEQUENCE [LARGE SCALE GENOMIC DNA]</scope>
    <source>
        <strain evidence="1">W744_W776</strain>
    </source>
</reference>
<comment type="caution">
    <text evidence="1">The sequence shown here is derived from an EMBL/GenBank/DDBJ whole genome shotgun (WGS) entry which is preliminary data.</text>
</comment>
<sequence length="93" mass="10690">LSEGIQVLSVNTFPKVSLRLCSPNKVVELGESVIPKEAIGRAIPKEAIRFEELNINPDVLIAFISHRYFYVTDDVIRLIRGFIQRFRLDVSYR</sequence>
<gene>
    <name evidence="1" type="ORF">JTE90_019665</name>
</gene>
<proteinExistence type="predicted"/>
<keyword evidence="2" id="KW-1185">Reference proteome</keyword>
<dbReference type="EMBL" id="JAFNEN010000767">
    <property type="protein sequence ID" value="KAG8177639.1"/>
    <property type="molecule type" value="Genomic_DNA"/>
</dbReference>
<evidence type="ECO:0000313" key="2">
    <source>
        <dbReference type="Proteomes" id="UP000827092"/>
    </source>
</evidence>
<organism evidence="1 2">
    <name type="scientific">Oedothorax gibbosus</name>
    <dbReference type="NCBI Taxonomy" id="931172"/>
    <lineage>
        <taxon>Eukaryota</taxon>
        <taxon>Metazoa</taxon>
        <taxon>Ecdysozoa</taxon>
        <taxon>Arthropoda</taxon>
        <taxon>Chelicerata</taxon>
        <taxon>Arachnida</taxon>
        <taxon>Araneae</taxon>
        <taxon>Araneomorphae</taxon>
        <taxon>Entelegynae</taxon>
        <taxon>Araneoidea</taxon>
        <taxon>Linyphiidae</taxon>
        <taxon>Erigoninae</taxon>
        <taxon>Oedothorax</taxon>
    </lineage>
</organism>